<name>A0A835KVV9_9POAL</name>
<keyword evidence="2" id="KW-1185">Reference proteome</keyword>
<reference evidence="1" key="1">
    <citation type="submission" date="2020-07" db="EMBL/GenBank/DDBJ databases">
        <title>Genome sequence and genetic diversity analysis of an under-domesticated orphan crop, white fonio (Digitaria exilis).</title>
        <authorList>
            <person name="Bennetzen J.L."/>
            <person name="Chen S."/>
            <person name="Ma X."/>
            <person name="Wang X."/>
            <person name="Yssel A.E.J."/>
            <person name="Chaluvadi S.R."/>
            <person name="Johnson M."/>
            <person name="Gangashetty P."/>
            <person name="Hamidou F."/>
            <person name="Sanogo M.D."/>
            <person name="Zwaenepoel A."/>
            <person name="Wallace J."/>
            <person name="Van De Peer Y."/>
            <person name="Van Deynze A."/>
        </authorList>
    </citation>
    <scope>NUCLEOTIDE SEQUENCE</scope>
    <source>
        <tissue evidence="1">Leaves</tissue>
    </source>
</reference>
<proteinExistence type="predicted"/>
<accession>A0A835KVV9</accession>
<organism evidence="1 2">
    <name type="scientific">Digitaria exilis</name>
    <dbReference type="NCBI Taxonomy" id="1010633"/>
    <lineage>
        <taxon>Eukaryota</taxon>
        <taxon>Viridiplantae</taxon>
        <taxon>Streptophyta</taxon>
        <taxon>Embryophyta</taxon>
        <taxon>Tracheophyta</taxon>
        <taxon>Spermatophyta</taxon>
        <taxon>Magnoliopsida</taxon>
        <taxon>Liliopsida</taxon>
        <taxon>Poales</taxon>
        <taxon>Poaceae</taxon>
        <taxon>PACMAD clade</taxon>
        <taxon>Panicoideae</taxon>
        <taxon>Panicodae</taxon>
        <taxon>Paniceae</taxon>
        <taxon>Anthephorinae</taxon>
        <taxon>Digitaria</taxon>
    </lineage>
</organism>
<sequence length="14" mass="1583">MGYFVVSAYLFQAS</sequence>
<evidence type="ECO:0000313" key="2">
    <source>
        <dbReference type="Proteomes" id="UP000636709"/>
    </source>
</evidence>
<comment type="caution">
    <text evidence="1">The sequence shown here is derived from an EMBL/GenBank/DDBJ whole genome shotgun (WGS) entry which is preliminary data.</text>
</comment>
<evidence type="ECO:0000313" key="1">
    <source>
        <dbReference type="EMBL" id="KAF8772146.1"/>
    </source>
</evidence>
<dbReference type="Proteomes" id="UP000636709">
    <property type="component" value="Unassembled WGS sequence"/>
</dbReference>
<dbReference type="EMBL" id="JACEFO010000429">
    <property type="protein sequence ID" value="KAF8772146.1"/>
    <property type="molecule type" value="Genomic_DNA"/>
</dbReference>
<protein>
    <submittedName>
        <fullName evidence="1">Uncharacterized protein</fullName>
    </submittedName>
</protein>
<gene>
    <name evidence="1" type="ORF">HU200_006144</name>
</gene>